<name>A0A4Y7L8L3_PAPSO</name>
<dbReference type="EMBL" id="CM010724">
    <property type="protein sequence ID" value="RZC80960.1"/>
    <property type="molecule type" value="Genomic_DNA"/>
</dbReference>
<gene>
    <name evidence="1" type="ORF">C5167_043511</name>
</gene>
<evidence type="ECO:0000313" key="1">
    <source>
        <dbReference type="EMBL" id="RZC80960.1"/>
    </source>
</evidence>
<evidence type="ECO:0000313" key="2">
    <source>
        <dbReference type="Proteomes" id="UP000316621"/>
    </source>
</evidence>
<proteinExistence type="predicted"/>
<protein>
    <submittedName>
        <fullName evidence="1">Uncharacterized protein</fullName>
    </submittedName>
</protein>
<organism evidence="1 2">
    <name type="scientific">Papaver somniferum</name>
    <name type="common">Opium poppy</name>
    <dbReference type="NCBI Taxonomy" id="3469"/>
    <lineage>
        <taxon>Eukaryota</taxon>
        <taxon>Viridiplantae</taxon>
        <taxon>Streptophyta</taxon>
        <taxon>Embryophyta</taxon>
        <taxon>Tracheophyta</taxon>
        <taxon>Spermatophyta</taxon>
        <taxon>Magnoliopsida</taxon>
        <taxon>Ranunculales</taxon>
        <taxon>Papaveraceae</taxon>
        <taxon>Papaveroideae</taxon>
        <taxon>Papaver</taxon>
    </lineage>
</organism>
<keyword evidence="2" id="KW-1185">Reference proteome</keyword>
<accession>A0A4Y7L8L3</accession>
<dbReference type="AlphaFoldDB" id="A0A4Y7L8L3"/>
<sequence>MGFYPWEPGGGRILFFSSVSSQRNMVAGLIKPKDVVYECRPGCINRTSQRGLRYRLEVFRILILSGVRRLVRGNNQQGYAKHLGYLPPPLFPCLCSY</sequence>
<dbReference type="Proteomes" id="UP000316621">
    <property type="component" value="Chromosome 10"/>
</dbReference>
<reference evidence="1 2" key="1">
    <citation type="journal article" date="2018" name="Science">
        <title>The opium poppy genome and morphinan production.</title>
        <authorList>
            <person name="Guo L."/>
            <person name="Winzer T."/>
            <person name="Yang X."/>
            <person name="Li Y."/>
            <person name="Ning Z."/>
            <person name="He Z."/>
            <person name="Teodor R."/>
            <person name="Lu Y."/>
            <person name="Bowser T.A."/>
            <person name="Graham I.A."/>
            <person name="Ye K."/>
        </authorList>
    </citation>
    <scope>NUCLEOTIDE SEQUENCE [LARGE SCALE GENOMIC DNA]</scope>
    <source>
        <strain evidence="2">cv. HN1</strain>
        <tissue evidence="1">Leaves</tissue>
    </source>
</reference>
<dbReference type="Gramene" id="RZC80960">
    <property type="protein sequence ID" value="RZC80960"/>
    <property type="gene ID" value="C5167_043511"/>
</dbReference>